<gene>
    <name evidence="3" type="ORF">SAMN04488564_12235</name>
</gene>
<dbReference type="Pfam" id="PF18013">
    <property type="entry name" value="Phage_lysozyme2"/>
    <property type="match status" value="1"/>
</dbReference>
<feature type="domain" description="Phage tail lysozyme" evidence="2">
    <location>
        <begin position="209"/>
        <end position="365"/>
    </location>
</feature>
<dbReference type="STRING" id="84724.SAMN04488564_12235"/>
<dbReference type="InterPro" id="IPR019262">
    <property type="entry name" value="DUF2272"/>
</dbReference>
<dbReference type="Pfam" id="PF10030">
    <property type="entry name" value="DUF2272"/>
    <property type="match status" value="1"/>
</dbReference>
<evidence type="ECO:0008006" key="5">
    <source>
        <dbReference type="Google" id="ProtNLM"/>
    </source>
</evidence>
<name>A0A1I6FIT3_9PSEU</name>
<feature type="domain" description="DUF2272" evidence="1">
    <location>
        <begin position="31"/>
        <end position="158"/>
    </location>
</feature>
<dbReference type="EMBL" id="FOYL01000022">
    <property type="protein sequence ID" value="SFR29846.1"/>
    <property type="molecule type" value="Genomic_DNA"/>
</dbReference>
<proteinExistence type="predicted"/>
<protein>
    <recommendedName>
        <fullName evidence="5">DUF2272 domain-containing protein</fullName>
    </recommendedName>
</protein>
<dbReference type="AlphaFoldDB" id="A0A1I6FIT3"/>
<evidence type="ECO:0000313" key="3">
    <source>
        <dbReference type="EMBL" id="SFR29846.1"/>
    </source>
</evidence>
<evidence type="ECO:0000259" key="2">
    <source>
        <dbReference type="Pfam" id="PF18013"/>
    </source>
</evidence>
<accession>A0A1I6FIT3</accession>
<reference evidence="4" key="1">
    <citation type="submission" date="2016-10" db="EMBL/GenBank/DDBJ databases">
        <authorList>
            <person name="Varghese N."/>
            <person name="Submissions S."/>
        </authorList>
    </citation>
    <scope>NUCLEOTIDE SEQUENCE [LARGE SCALE GENOMIC DNA]</scope>
    <source>
        <strain evidence="4">DSM 44232</strain>
    </source>
</reference>
<dbReference type="Gene3D" id="1.10.530.10">
    <property type="match status" value="1"/>
</dbReference>
<evidence type="ECO:0000313" key="4">
    <source>
        <dbReference type="Proteomes" id="UP000198583"/>
    </source>
</evidence>
<dbReference type="Proteomes" id="UP000198583">
    <property type="component" value="Unassembled WGS sequence"/>
</dbReference>
<evidence type="ECO:0000259" key="1">
    <source>
        <dbReference type="Pfam" id="PF10030"/>
    </source>
</evidence>
<dbReference type="InterPro" id="IPR041219">
    <property type="entry name" value="Phage_lysozyme2"/>
</dbReference>
<organism evidence="3 4">
    <name type="scientific">Lentzea waywayandensis</name>
    <dbReference type="NCBI Taxonomy" id="84724"/>
    <lineage>
        <taxon>Bacteria</taxon>
        <taxon>Bacillati</taxon>
        <taxon>Actinomycetota</taxon>
        <taxon>Actinomycetes</taxon>
        <taxon>Pseudonocardiales</taxon>
        <taxon>Pseudonocardiaceae</taxon>
        <taxon>Lentzea</taxon>
    </lineage>
</organism>
<keyword evidence="4" id="KW-1185">Reference proteome</keyword>
<sequence length="398" mass="43922">METSPAASPILREYYRTGVGRDVTAQEMRSAAYQASHPWSAVFVSYVMRRAGAGTTFRYSAAHQTYVRAARENRLRADTANPFWAYRAIEVQPAVGDLVCAARQNSGATYDNIGDNQRRATHCDVVVEVRPGRIRVIGGNVGQTVGEKWLRTRPDGRLDPSGTQSRIFAVVQCRNRRPGSAGPHPVSAGLLPVPAGLHAVPAGLQARVQRVMELLVRRYGFPVNGAAGIAGNLIAESSVLPNRIEGSREATPMRARDFTGRVRDFTPDEIRDRDFRRRTGPRSPGIGLAQWTSPQRRSGLFRHVFNGRRPGSAILFDLDAQVDYLVHELRRDYRSVNAVLTAPGVTTNQASDVVVLRFERPAAVLDKPLSDPGVQAVLRHRRTHAAEALRIHRSTSTR</sequence>